<protein>
    <submittedName>
        <fullName evidence="2">Sugar phosphate isomerase</fullName>
    </submittedName>
</protein>
<organism evidence="2 3">
    <name type="scientific">Terrisporobacter othiniensis</name>
    <dbReference type="NCBI Taxonomy" id="1577792"/>
    <lineage>
        <taxon>Bacteria</taxon>
        <taxon>Bacillati</taxon>
        <taxon>Bacillota</taxon>
        <taxon>Clostridia</taxon>
        <taxon>Peptostreptococcales</taxon>
        <taxon>Peptostreptococcaceae</taxon>
        <taxon>Terrisporobacter</taxon>
    </lineage>
</organism>
<dbReference type="STRING" id="1577792.QX51_08920"/>
<dbReference type="GO" id="GO:0003677">
    <property type="term" value="F:DNA binding"/>
    <property type="evidence" value="ECO:0007669"/>
    <property type="project" value="InterPro"/>
</dbReference>
<proteinExistence type="predicted"/>
<evidence type="ECO:0000313" key="3">
    <source>
        <dbReference type="Proteomes" id="UP000031189"/>
    </source>
</evidence>
<gene>
    <name evidence="2" type="ORF">QX51_08920</name>
</gene>
<feature type="domain" description="Xylose isomerase-like TIM barrel" evidence="1">
    <location>
        <begin position="38"/>
        <end position="259"/>
    </location>
</feature>
<dbReference type="RefSeq" id="WP_039679557.1">
    <property type="nucleotide sequence ID" value="NZ_JAWGXO010000007.1"/>
</dbReference>
<dbReference type="GO" id="GO:0003906">
    <property type="term" value="F:DNA-(apurinic or apyrimidinic site) endonuclease activity"/>
    <property type="evidence" value="ECO:0007669"/>
    <property type="project" value="TreeGrafter"/>
</dbReference>
<dbReference type="Gene3D" id="3.20.20.150">
    <property type="entry name" value="Divalent-metal-dependent TIM barrel enzymes"/>
    <property type="match status" value="1"/>
</dbReference>
<dbReference type="Pfam" id="PF01261">
    <property type="entry name" value="AP_endonuc_2"/>
    <property type="match status" value="1"/>
</dbReference>
<dbReference type="GO" id="GO:0016853">
    <property type="term" value="F:isomerase activity"/>
    <property type="evidence" value="ECO:0007669"/>
    <property type="project" value="UniProtKB-KW"/>
</dbReference>
<keyword evidence="2" id="KW-0413">Isomerase</keyword>
<sequence length="262" mass="31047">MNIYISTNMFKVNQLEEVFNILEHIPHENVGIELFVEFHNPEFMEVVNKNMERLNKYKISMHGPYYKTEHSSEIGSDSYNISKKYFIDTLKLSQKLDSSYIVYHHNNCKIHDKKVMIKNSKINLEELNKLAKDYNAKIVIENAGVISRQNILFDQEEFIQICKESNQDVLIDIGHAFANGWNLEYVIKELKNKIISYHLHNNDGKKDSHDSIFYGSFNIDEFLEIYNKYTNKADLVLEYNKDYRKKVNILIEDIDYIKSRIK</sequence>
<accession>A0A0B3VKP0</accession>
<reference evidence="2 3" key="1">
    <citation type="submission" date="2014-12" db="EMBL/GenBank/DDBJ databases">
        <title>Draft genome sequence of Terrisporobacter sp. 08-306576, isolated from the blood culture of a bacteremia patient.</title>
        <authorList>
            <person name="Lund L.C."/>
            <person name="Sydenham T.V."/>
            <person name="Hogh S.V."/>
            <person name="Skov M.N."/>
            <person name="Kemp M."/>
            <person name="Justesen U.S."/>
        </authorList>
    </citation>
    <scope>NUCLEOTIDE SEQUENCE [LARGE SCALE GENOMIC DNA]</scope>
    <source>
        <strain evidence="2 3">08-306576</strain>
    </source>
</reference>
<dbReference type="PANTHER" id="PTHR21445">
    <property type="entry name" value="ENDONUCLEASE IV ENDODEOXYRIBONUCLEASE IV"/>
    <property type="match status" value="1"/>
</dbReference>
<dbReference type="InterPro" id="IPR013022">
    <property type="entry name" value="Xyl_isomerase-like_TIM-brl"/>
</dbReference>
<dbReference type="PANTHER" id="PTHR21445:SF0">
    <property type="entry name" value="APURINIC-APYRIMIDINIC ENDONUCLEASE"/>
    <property type="match status" value="1"/>
</dbReference>
<dbReference type="InterPro" id="IPR036237">
    <property type="entry name" value="Xyl_isomerase-like_sf"/>
</dbReference>
<keyword evidence="3" id="KW-1185">Reference proteome</keyword>
<comment type="caution">
    <text evidence="2">The sequence shown here is derived from an EMBL/GenBank/DDBJ whole genome shotgun (WGS) entry which is preliminary data.</text>
</comment>
<dbReference type="EMBL" id="JWHR01000079">
    <property type="protein sequence ID" value="KHS57346.1"/>
    <property type="molecule type" value="Genomic_DNA"/>
</dbReference>
<dbReference type="AlphaFoldDB" id="A0A0B3VKP0"/>
<dbReference type="GO" id="GO:0008081">
    <property type="term" value="F:phosphoric diester hydrolase activity"/>
    <property type="evidence" value="ECO:0007669"/>
    <property type="project" value="TreeGrafter"/>
</dbReference>
<evidence type="ECO:0000313" key="2">
    <source>
        <dbReference type="EMBL" id="KHS57346.1"/>
    </source>
</evidence>
<dbReference type="Proteomes" id="UP000031189">
    <property type="component" value="Unassembled WGS sequence"/>
</dbReference>
<evidence type="ECO:0000259" key="1">
    <source>
        <dbReference type="Pfam" id="PF01261"/>
    </source>
</evidence>
<name>A0A0B3VKP0_9FIRM</name>
<dbReference type="InterPro" id="IPR001719">
    <property type="entry name" value="AP_endonuc_2"/>
</dbReference>
<dbReference type="OrthoDB" id="9801960at2"/>
<dbReference type="SUPFAM" id="SSF51658">
    <property type="entry name" value="Xylose isomerase-like"/>
    <property type="match status" value="1"/>
</dbReference>
<dbReference type="GO" id="GO:0006284">
    <property type="term" value="P:base-excision repair"/>
    <property type="evidence" value="ECO:0007669"/>
    <property type="project" value="TreeGrafter"/>
</dbReference>
<dbReference type="GO" id="GO:0008270">
    <property type="term" value="F:zinc ion binding"/>
    <property type="evidence" value="ECO:0007669"/>
    <property type="project" value="InterPro"/>
</dbReference>